<evidence type="ECO:0000256" key="2">
    <source>
        <dbReference type="ARBA" id="ARBA00022649"/>
    </source>
</evidence>
<dbReference type="Proteomes" id="UP000007962">
    <property type="component" value="Chromosome"/>
</dbReference>
<evidence type="ECO:0000256" key="3">
    <source>
        <dbReference type="ARBA" id="ARBA00022679"/>
    </source>
</evidence>
<keyword evidence="3 7" id="KW-0808">Transferase</keyword>
<dbReference type="SUPFAM" id="SSF55729">
    <property type="entry name" value="Acyl-CoA N-acyltransferases (Nat)"/>
    <property type="match status" value="1"/>
</dbReference>
<keyword evidence="4" id="KW-0012">Acyltransferase</keyword>
<dbReference type="PANTHER" id="PTHR36449">
    <property type="entry name" value="ACETYLTRANSFERASE-RELATED"/>
    <property type="match status" value="1"/>
</dbReference>
<dbReference type="InterPro" id="IPR000182">
    <property type="entry name" value="GNAT_dom"/>
</dbReference>
<dbReference type="RefSeq" id="WP_015884386.1">
    <property type="nucleotide sequence ID" value="NC_012669.1"/>
</dbReference>
<evidence type="ECO:0000256" key="5">
    <source>
        <dbReference type="ARBA" id="ARBA00049880"/>
    </source>
</evidence>
<evidence type="ECO:0000256" key="1">
    <source>
        <dbReference type="ARBA" id="ARBA00022491"/>
    </source>
</evidence>
<gene>
    <name evidence="7" type="ordered locus">Bcav_3907</name>
</gene>
<organism evidence="7 8">
    <name type="scientific">Beutenbergia cavernae (strain ATCC BAA-8 / DSM 12333 / CCUG 43141 / JCM 11478 / NBRC 16432 / NCIMB 13614 / HKI 0122)</name>
    <dbReference type="NCBI Taxonomy" id="471853"/>
    <lineage>
        <taxon>Bacteria</taxon>
        <taxon>Bacillati</taxon>
        <taxon>Actinomycetota</taxon>
        <taxon>Actinomycetes</taxon>
        <taxon>Micrococcales</taxon>
        <taxon>Beutenbergiaceae</taxon>
        <taxon>Beutenbergia</taxon>
    </lineage>
</organism>
<sequence length="168" mass="18513">MSVFFAPEPLADHHRVDEFTCGVSSLDDWLKRRALSNATSGASQTFVVADPSDAVVAYYSLSTGSIMRGDLPRGRRHGTPQPVPVLLIGRFAVDVAHHGAGIGRSLLQDALQRCLRLTSQIGFMFVLVHPVNDAADGFWRKYGFVDAPTEQPMLLLPLDQLRRMRLPS</sequence>
<evidence type="ECO:0000313" key="8">
    <source>
        <dbReference type="Proteomes" id="UP000007962"/>
    </source>
</evidence>
<dbReference type="CDD" id="cd04301">
    <property type="entry name" value="NAT_SF"/>
    <property type="match status" value="1"/>
</dbReference>
<dbReference type="KEGG" id="bcv:Bcav_3907"/>
<dbReference type="HOGENOM" id="CLU_101288_0_0_11"/>
<feature type="domain" description="N-acetyltransferase" evidence="6">
    <location>
        <begin position="3"/>
        <end position="167"/>
    </location>
</feature>
<dbReference type="GO" id="GO:0016747">
    <property type="term" value="F:acyltransferase activity, transferring groups other than amino-acyl groups"/>
    <property type="evidence" value="ECO:0007669"/>
    <property type="project" value="InterPro"/>
</dbReference>
<evidence type="ECO:0000256" key="4">
    <source>
        <dbReference type="ARBA" id="ARBA00023315"/>
    </source>
</evidence>
<proteinExistence type="predicted"/>
<keyword evidence="1" id="KW-0678">Repressor</keyword>
<keyword evidence="2" id="KW-1277">Toxin-antitoxin system</keyword>
<reference evidence="7 8" key="1">
    <citation type="journal article" date="2009" name="Stand. Genomic Sci.">
        <title>Complete genome sequence of Beutenbergia cavernae type strain (HKI 0122).</title>
        <authorList>
            <person name="Land M."/>
            <person name="Pukall R."/>
            <person name="Abt B."/>
            <person name="Goker M."/>
            <person name="Rohde M."/>
            <person name="Glavina Del Rio T."/>
            <person name="Tice H."/>
            <person name="Copeland A."/>
            <person name="Cheng J.F."/>
            <person name="Lucas S."/>
            <person name="Chen F."/>
            <person name="Nolan M."/>
            <person name="Bruce D."/>
            <person name="Goodwin L."/>
            <person name="Pitluck S."/>
            <person name="Ivanova N."/>
            <person name="Mavromatis K."/>
            <person name="Ovchinnikova G."/>
            <person name="Pati A."/>
            <person name="Chen A."/>
            <person name="Palaniappan K."/>
            <person name="Hauser L."/>
            <person name="Chang Y.J."/>
            <person name="Jefferies C.C."/>
            <person name="Saunders E."/>
            <person name="Brettin T."/>
            <person name="Detter J.C."/>
            <person name="Han C."/>
            <person name="Chain P."/>
            <person name="Bristow J."/>
            <person name="Eisen J.A."/>
            <person name="Markowitz V."/>
            <person name="Hugenholtz P."/>
            <person name="Kyrpides N.C."/>
            <person name="Klenk H.P."/>
            <person name="Lapidus A."/>
        </authorList>
    </citation>
    <scope>NUCLEOTIDE SEQUENCE [LARGE SCALE GENOMIC DNA]</scope>
    <source>
        <strain evidence="8">ATCC BAA-8 / DSM 12333 / NBRC 16432</strain>
    </source>
</reference>
<protein>
    <submittedName>
        <fullName evidence="7">GCN5-related protein N-acetyltransferase</fullName>
    </submittedName>
</protein>
<dbReference type="STRING" id="471853.Bcav_3907"/>
<keyword evidence="8" id="KW-1185">Reference proteome</keyword>
<dbReference type="EMBL" id="CP001618">
    <property type="protein sequence ID" value="ACQ82149.1"/>
    <property type="molecule type" value="Genomic_DNA"/>
</dbReference>
<dbReference type="PANTHER" id="PTHR36449:SF1">
    <property type="entry name" value="ACETYLTRANSFERASE"/>
    <property type="match status" value="1"/>
</dbReference>
<evidence type="ECO:0000313" key="7">
    <source>
        <dbReference type="EMBL" id="ACQ82149.1"/>
    </source>
</evidence>
<dbReference type="AlphaFoldDB" id="C5C4M5"/>
<accession>C5C4M5</accession>
<dbReference type="Pfam" id="PF00583">
    <property type="entry name" value="Acetyltransf_1"/>
    <property type="match status" value="1"/>
</dbReference>
<dbReference type="PROSITE" id="PS51186">
    <property type="entry name" value="GNAT"/>
    <property type="match status" value="1"/>
</dbReference>
<comment type="catalytic activity">
    <reaction evidence="5">
        <text>glycyl-tRNA(Gly) + acetyl-CoA = N-acetylglycyl-tRNA(Gly) + CoA + H(+)</text>
        <dbReference type="Rhea" id="RHEA:81867"/>
        <dbReference type="Rhea" id="RHEA-COMP:9683"/>
        <dbReference type="Rhea" id="RHEA-COMP:19766"/>
        <dbReference type="ChEBI" id="CHEBI:15378"/>
        <dbReference type="ChEBI" id="CHEBI:57287"/>
        <dbReference type="ChEBI" id="CHEBI:57288"/>
        <dbReference type="ChEBI" id="CHEBI:78522"/>
        <dbReference type="ChEBI" id="CHEBI:232036"/>
    </reaction>
</comment>
<dbReference type="InterPro" id="IPR016181">
    <property type="entry name" value="Acyl_CoA_acyltransferase"/>
</dbReference>
<dbReference type="Gene3D" id="3.40.630.30">
    <property type="match status" value="1"/>
</dbReference>
<name>C5C4M5_BEUC1</name>
<dbReference type="eggNOG" id="COG0456">
    <property type="taxonomic scope" value="Bacteria"/>
</dbReference>
<evidence type="ECO:0000259" key="6">
    <source>
        <dbReference type="PROSITE" id="PS51186"/>
    </source>
</evidence>